<feature type="region of interest" description="Disordered" evidence="1">
    <location>
        <begin position="133"/>
        <end position="180"/>
    </location>
</feature>
<keyword evidence="4" id="KW-1185">Reference proteome</keyword>
<dbReference type="Proteomes" id="UP000786693">
    <property type="component" value="Unassembled WGS sequence"/>
</dbReference>
<dbReference type="Pfam" id="PF02120">
    <property type="entry name" value="Flg_hook"/>
    <property type="match status" value="1"/>
</dbReference>
<dbReference type="CDD" id="cd17470">
    <property type="entry name" value="T3SS_Flik_C"/>
    <property type="match status" value="1"/>
</dbReference>
<dbReference type="RefSeq" id="WP_220750129.1">
    <property type="nucleotide sequence ID" value="NZ_BPFH01000007.1"/>
</dbReference>
<dbReference type="InterPro" id="IPR021136">
    <property type="entry name" value="Flagellar_hook_control-like_C"/>
</dbReference>
<name>A0ABQ4NQF0_9RHOB</name>
<proteinExistence type="predicted"/>
<evidence type="ECO:0000256" key="1">
    <source>
        <dbReference type="SAM" id="MobiDB-lite"/>
    </source>
</evidence>
<evidence type="ECO:0000313" key="4">
    <source>
        <dbReference type="Proteomes" id="UP000786693"/>
    </source>
</evidence>
<reference evidence="3 4" key="1">
    <citation type="submission" date="2021-05" db="EMBL/GenBank/DDBJ databases">
        <title>Bacteria Genome sequencing.</title>
        <authorList>
            <person name="Takabe Y."/>
            <person name="Nakajima Y."/>
            <person name="Suzuki S."/>
            <person name="Shiozaki T."/>
        </authorList>
    </citation>
    <scope>NUCLEOTIDE SEQUENCE [LARGE SCALE GENOMIC DNA]</scope>
    <source>
        <strain evidence="3 4">AI_62</strain>
    </source>
</reference>
<dbReference type="InterPro" id="IPR038610">
    <property type="entry name" value="FliK-like_C_sf"/>
</dbReference>
<gene>
    <name evidence="3" type="ORF">JANAI62_32490</name>
</gene>
<evidence type="ECO:0000259" key="2">
    <source>
        <dbReference type="Pfam" id="PF02120"/>
    </source>
</evidence>
<feature type="domain" description="Flagellar hook-length control protein-like C-terminal" evidence="2">
    <location>
        <begin position="61"/>
        <end position="136"/>
    </location>
</feature>
<dbReference type="EMBL" id="BPFH01000007">
    <property type="protein sequence ID" value="GIT96626.1"/>
    <property type="molecule type" value="Genomic_DNA"/>
</dbReference>
<organism evidence="3 4">
    <name type="scientific">Jannaschia pagri</name>
    <dbReference type="NCBI Taxonomy" id="2829797"/>
    <lineage>
        <taxon>Bacteria</taxon>
        <taxon>Pseudomonadati</taxon>
        <taxon>Pseudomonadota</taxon>
        <taxon>Alphaproteobacteria</taxon>
        <taxon>Rhodobacterales</taxon>
        <taxon>Roseobacteraceae</taxon>
        <taxon>Jannaschia</taxon>
    </lineage>
</organism>
<accession>A0ABQ4NQF0</accession>
<sequence>MLTATTETLLSGAANQSVASAQPLPPIMTLDGTNLAQALRHQVQTLVDLQQAAGADVRRLQATEGDHQTQIELAPAELGRLKLILRSTDVGLSLIVTAERPETLDLVRRHIDGLQRSLQADGVVLDSVDIGTSGGNARAHGQQSHSDGDAPPTSEAATDSSPMPAPTSLDRATGRLDLSF</sequence>
<comment type="caution">
    <text evidence="3">The sequence shown here is derived from an EMBL/GenBank/DDBJ whole genome shotgun (WGS) entry which is preliminary data.</text>
</comment>
<protein>
    <recommendedName>
        <fullName evidence="2">Flagellar hook-length control protein-like C-terminal domain-containing protein</fullName>
    </recommendedName>
</protein>
<evidence type="ECO:0000313" key="3">
    <source>
        <dbReference type="EMBL" id="GIT96626.1"/>
    </source>
</evidence>
<dbReference type="Gene3D" id="3.30.750.140">
    <property type="match status" value="1"/>
</dbReference>